<feature type="region of interest" description="Disordered" evidence="1">
    <location>
        <begin position="69"/>
        <end position="375"/>
    </location>
</feature>
<protein>
    <submittedName>
        <fullName evidence="2">Uncharacterized protein</fullName>
    </submittedName>
</protein>
<evidence type="ECO:0000256" key="1">
    <source>
        <dbReference type="SAM" id="MobiDB-lite"/>
    </source>
</evidence>
<feature type="compositionally biased region" description="Low complexity" evidence="1">
    <location>
        <begin position="254"/>
        <end position="267"/>
    </location>
</feature>
<feature type="compositionally biased region" description="Polar residues" evidence="1">
    <location>
        <begin position="279"/>
        <end position="296"/>
    </location>
</feature>
<feature type="compositionally biased region" description="Low complexity" evidence="1">
    <location>
        <begin position="88"/>
        <end position="99"/>
    </location>
</feature>
<feature type="compositionally biased region" description="Basic and acidic residues" evidence="1">
    <location>
        <begin position="111"/>
        <end position="128"/>
    </location>
</feature>
<feature type="compositionally biased region" description="Basic and acidic residues" evidence="1">
    <location>
        <begin position="347"/>
        <end position="356"/>
    </location>
</feature>
<accession>A0A8S1HTY3</accession>
<keyword evidence="3" id="KW-1185">Reference proteome</keyword>
<feature type="compositionally biased region" description="Low complexity" evidence="1">
    <location>
        <begin position="488"/>
        <end position="498"/>
    </location>
</feature>
<feature type="compositionally biased region" description="Basic and acidic residues" evidence="1">
    <location>
        <begin position="172"/>
        <end position="187"/>
    </location>
</feature>
<dbReference type="Proteomes" id="UP000835052">
    <property type="component" value="Unassembled WGS sequence"/>
</dbReference>
<proteinExistence type="predicted"/>
<comment type="caution">
    <text evidence="2">The sequence shown here is derived from an EMBL/GenBank/DDBJ whole genome shotgun (WGS) entry which is preliminary data.</text>
</comment>
<reference evidence="2" key="1">
    <citation type="submission" date="2020-10" db="EMBL/GenBank/DDBJ databases">
        <authorList>
            <person name="Kikuchi T."/>
        </authorList>
    </citation>
    <scope>NUCLEOTIDE SEQUENCE</scope>
    <source>
        <strain evidence="2">NKZ352</strain>
    </source>
</reference>
<dbReference type="AlphaFoldDB" id="A0A8S1HTY3"/>
<organism evidence="2 3">
    <name type="scientific">Caenorhabditis auriculariae</name>
    <dbReference type="NCBI Taxonomy" id="2777116"/>
    <lineage>
        <taxon>Eukaryota</taxon>
        <taxon>Metazoa</taxon>
        <taxon>Ecdysozoa</taxon>
        <taxon>Nematoda</taxon>
        <taxon>Chromadorea</taxon>
        <taxon>Rhabditida</taxon>
        <taxon>Rhabditina</taxon>
        <taxon>Rhabditomorpha</taxon>
        <taxon>Rhabditoidea</taxon>
        <taxon>Rhabditidae</taxon>
        <taxon>Peloderinae</taxon>
        <taxon>Caenorhabditis</taxon>
    </lineage>
</organism>
<dbReference type="EMBL" id="CAJGYM010000073">
    <property type="protein sequence ID" value="CAD6196505.1"/>
    <property type="molecule type" value="Genomic_DNA"/>
</dbReference>
<sequence length="639" mass="70917">MRGPPGRNMPALAIRPLRRNESRHYVSMAYNTTDHSGIPKQVNRFKIFIWSGGGFSSRGRGGMRTNYNNRGGMSRSFGANPPRAATKSTYGGYSTSQSGFNANQTVGGSSRYDDYDAPRRDDNYDRNRRNVSYQQPSPNENLRGGYNDDQYRHQRAGSGESDRSGQSGRGYGGERDGYYARNEKDSFSRSNLESEYPKWSTGSPNGGTLKVDTRNSVPPPPGLGPRLNQDTLVPPPPGLGRTSHAAPAVPPGLSRASPPAAYSRASPNYGDIQEDRNAFGQSSKTSTWGAPSSYAGSNEDRSQVGQSSRPTWGAPSSYAGSNEDRNQVSTSSKESLRRRFGVSLQKSTEDKNDDAPLIRSESPPRPPAATAPSESIVAQNKISRGKVARAFLSVLLSKNGQPVRIDQLIDLSKNYLKGEDINYLMHVNGGPKIFVEEIVAYKGFLEEYEVRRVLDNHNIEYVVVEKTEVNPPRYDGEAPRERARPTPSSAESAGSSKAGDSDYARAMKLAEDPEVREELIGQMLSIVRQANEENWKPTLEIVSEQVIMMEKMSESFKQFLLNLCIRDDPKMRMATNGLSKNAIVHIVKPEKKQLVFTDFFARGEGLDVWEGLPLPWNDWPHPYFDSFLNGKRERITVSY</sequence>
<feature type="compositionally biased region" description="Polar residues" evidence="1">
    <location>
        <begin position="131"/>
        <end position="140"/>
    </location>
</feature>
<feature type="compositionally biased region" description="Basic and acidic residues" evidence="1">
    <location>
        <begin position="471"/>
        <end position="484"/>
    </location>
</feature>
<feature type="region of interest" description="Disordered" evidence="1">
    <location>
        <begin position="471"/>
        <end position="502"/>
    </location>
</feature>
<name>A0A8S1HTY3_9PELO</name>
<evidence type="ECO:0000313" key="3">
    <source>
        <dbReference type="Proteomes" id="UP000835052"/>
    </source>
</evidence>
<evidence type="ECO:0000313" key="2">
    <source>
        <dbReference type="EMBL" id="CAD6196505.1"/>
    </source>
</evidence>
<gene>
    <name evidence="2" type="ORF">CAUJ_LOCUS12419</name>
</gene>